<dbReference type="Pfam" id="PF03962">
    <property type="entry name" value="Mnd1"/>
    <property type="match status" value="1"/>
</dbReference>
<dbReference type="GO" id="GO:0007131">
    <property type="term" value="P:reciprocal meiotic recombination"/>
    <property type="evidence" value="ECO:0007669"/>
    <property type="project" value="InterPro"/>
</dbReference>
<feature type="domain" description="Mnd1 HTH" evidence="7">
    <location>
        <begin position="20"/>
        <end position="79"/>
    </location>
</feature>
<keyword evidence="4 5" id="KW-0539">Nucleus</keyword>
<dbReference type="OrthoDB" id="9978204at2759"/>
<comment type="function">
    <text evidence="5">Required for proper homologous chromosome pairing and efficient cross-over and intragenic recombination during meiosis.</text>
</comment>
<dbReference type="PIRSF" id="PIRSF026991">
    <property type="entry name" value="Mnd1"/>
    <property type="match status" value="1"/>
</dbReference>
<dbReference type="GO" id="GO:0003690">
    <property type="term" value="F:double-stranded DNA binding"/>
    <property type="evidence" value="ECO:0007669"/>
    <property type="project" value="InterPro"/>
</dbReference>
<evidence type="ECO:0000259" key="7">
    <source>
        <dbReference type="Pfam" id="PF03962"/>
    </source>
</evidence>
<evidence type="ECO:0000256" key="5">
    <source>
        <dbReference type="PIRNR" id="PIRNR026991"/>
    </source>
</evidence>
<evidence type="ECO:0000256" key="3">
    <source>
        <dbReference type="ARBA" id="ARBA00023054"/>
    </source>
</evidence>
<gene>
    <name evidence="8" type="ORF">OIDMADRAFT_114939</name>
</gene>
<dbReference type="EMBL" id="KN832872">
    <property type="protein sequence ID" value="KIN04764.1"/>
    <property type="molecule type" value="Genomic_DNA"/>
</dbReference>
<dbReference type="InParanoid" id="A0A0C3D0J1"/>
<keyword evidence="9" id="KW-1185">Reference proteome</keyword>
<organism evidence="8 9">
    <name type="scientific">Oidiodendron maius (strain Zn)</name>
    <dbReference type="NCBI Taxonomy" id="913774"/>
    <lineage>
        <taxon>Eukaryota</taxon>
        <taxon>Fungi</taxon>
        <taxon>Dikarya</taxon>
        <taxon>Ascomycota</taxon>
        <taxon>Pezizomycotina</taxon>
        <taxon>Leotiomycetes</taxon>
        <taxon>Leotiomycetes incertae sedis</taxon>
        <taxon>Myxotrichaceae</taxon>
        <taxon>Oidiodendron</taxon>
    </lineage>
</organism>
<dbReference type="GO" id="GO:0005634">
    <property type="term" value="C:nucleus"/>
    <property type="evidence" value="ECO:0007669"/>
    <property type="project" value="UniProtKB-SubCell"/>
</dbReference>
<name>A0A0C3D0J1_OIDMZ</name>
<protein>
    <recommendedName>
        <fullName evidence="5">Meiotic nuclear division protein 1</fullName>
    </recommendedName>
</protein>
<evidence type="ECO:0000313" key="9">
    <source>
        <dbReference type="Proteomes" id="UP000054321"/>
    </source>
</evidence>
<evidence type="ECO:0000256" key="6">
    <source>
        <dbReference type="SAM" id="Coils"/>
    </source>
</evidence>
<dbReference type="STRING" id="913774.A0A0C3D0J1"/>
<keyword evidence="3 6" id="KW-0175">Coiled coil</keyword>
<proteinExistence type="inferred from homology"/>
<comment type="similarity">
    <text evidence="2 5">Belongs to the MND1 family.</text>
</comment>
<dbReference type="AlphaFoldDB" id="A0A0C3D0J1"/>
<accession>A0A0C3D0J1</accession>
<evidence type="ECO:0000256" key="2">
    <source>
        <dbReference type="ARBA" id="ARBA00005981"/>
    </source>
</evidence>
<dbReference type="InterPro" id="IPR005647">
    <property type="entry name" value="Mnd1"/>
</dbReference>
<comment type="subcellular location">
    <subcellularLocation>
        <location evidence="1 5">Nucleus</location>
    </subcellularLocation>
</comment>
<reference evidence="9" key="2">
    <citation type="submission" date="2015-01" db="EMBL/GenBank/DDBJ databases">
        <title>Evolutionary Origins and Diversification of the Mycorrhizal Mutualists.</title>
        <authorList>
            <consortium name="DOE Joint Genome Institute"/>
            <consortium name="Mycorrhizal Genomics Consortium"/>
            <person name="Kohler A."/>
            <person name="Kuo A."/>
            <person name="Nagy L.G."/>
            <person name="Floudas D."/>
            <person name="Copeland A."/>
            <person name="Barry K.W."/>
            <person name="Cichocki N."/>
            <person name="Veneault-Fourrey C."/>
            <person name="LaButti K."/>
            <person name="Lindquist E.A."/>
            <person name="Lipzen A."/>
            <person name="Lundell T."/>
            <person name="Morin E."/>
            <person name="Murat C."/>
            <person name="Riley R."/>
            <person name="Ohm R."/>
            <person name="Sun H."/>
            <person name="Tunlid A."/>
            <person name="Henrissat B."/>
            <person name="Grigoriev I.V."/>
            <person name="Hibbett D.S."/>
            <person name="Martin F."/>
        </authorList>
    </citation>
    <scope>NUCLEOTIDE SEQUENCE [LARGE SCALE GENOMIC DNA]</scope>
    <source>
        <strain evidence="9">Zn</strain>
    </source>
</reference>
<dbReference type="FunCoup" id="A0A0C3D0J1">
    <property type="interactions" value="197"/>
</dbReference>
<evidence type="ECO:0000256" key="4">
    <source>
        <dbReference type="ARBA" id="ARBA00023242"/>
    </source>
</evidence>
<dbReference type="InterPro" id="IPR040453">
    <property type="entry name" value="Mnd1_HTH"/>
</dbReference>
<dbReference type="Proteomes" id="UP000054321">
    <property type="component" value="Unassembled WGS sequence"/>
</dbReference>
<evidence type="ECO:0000256" key="1">
    <source>
        <dbReference type="ARBA" id="ARBA00004123"/>
    </source>
</evidence>
<dbReference type="HOGENOM" id="CLU_080628_0_0_1"/>
<evidence type="ECO:0000313" key="8">
    <source>
        <dbReference type="EMBL" id="KIN04764.1"/>
    </source>
</evidence>
<feature type="coiled-coil region" evidence="6">
    <location>
        <begin position="86"/>
        <end position="152"/>
    </location>
</feature>
<sequence length="223" mass="25487">MLTTSKAPRNQPPEVKRAKIVEWFRDSMDVYTFKELEKLLPSVGSISGMQVKDYLQALQDDNQILVEKIGSGNWYWSFKSEAKKTKENVIHNLKSEESKLMELLADTEQQIEKEMAKREEEDEKLEGGSMDREVLLEAQETLLKEIEFLDRELSVYSEKNPAEVLRKAGEVQKLKDSAIKWTDNIECLEAFALTLTSDRTQVASMMQAACGDEYVVGEGLKEP</sequence>
<reference evidence="8 9" key="1">
    <citation type="submission" date="2014-04" db="EMBL/GenBank/DDBJ databases">
        <authorList>
            <consortium name="DOE Joint Genome Institute"/>
            <person name="Kuo A."/>
            <person name="Martino E."/>
            <person name="Perotto S."/>
            <person name="Kohler A."/>
            <person name="Nagy L.G."/>
            <person name="Floudas D."/>
            <person name="Copeland A."/>
            <person name="Barry K.W."/>
            <person name="Cichocki N."/>
            <person name="Veneault-Fourrey C."/>
            <person name="LaButti K."/>
            <person name="Lindquist E.A."/>
            <person name="Lipzen A."/>
            <person name="Lundell T."/>
            <person name="Morin E."/>
            <person name="Murat C."/>
            <person name="Sun H."/>
            <person name="Tunlid A."/>
            <person name="Henrissat B."/>
            <person name="Grigoriev I.V."/>
            <person name="Hibbett D.S."/>
            <person name="Martin F."/>
            <person name="Nordberg H.P."/>
            <person name="Cantor M.N."/>
            <person name="Hua S.X."/>
        </authorList>
    </citation>
    <scope>NUCLEOTIDE SEQUENCE [LARGE SCALE GENOMIC DNA]</scope>
    <source>
        <strain evidence="8 9">Zn</strain>
    </source>
</reference>